<reference evidence="6 7" key="2">
    <citation type="submission" date="2014-05" db="EMBL/GenBank/DDBJ databases">
        <title>Genome sequence of the 3-chlorobenzoate degrading bacterium Pseudomonas knackmussii B13 shows multiple evidence for horizontal gene transfer.</title>
        <authorList>
            <person name="Miyazaki R."/>
            <person name="Bertelli C."/>
            <person name="Falquet L."/>
            <person name="Robinson-Rechavi M."/>
            <person name="Gharib W."/>
            <person name="Roy S."/>
            <person name="Van der Meer J.R."/>
        </authorList>
    </citation>
    <scope>NUCLEOTIDE SEQUENCE [LARGE SCALE GENOMIC DNA]</scope>
    <source>
        <strain evidence="6 7">B13</strain>
    </source>
</reference>
<feature type="signal peptide" evidence="5">
    <location>
        <begin position="1"/>
        <end position="29"/>
    </location>
</feature>
<keyword evidence="4" id="KW-0281">Fimbrium</keyword>
<evidence type="ECO:0000256" key="2">
    <source>
        <dbReference type="ARBA" id="ARBA00006671"/>
    </source>
</evidence>
<dbReference type="InterPro" id="IPR050263">
    <property type="entry name" value="Bact_Fimbrial_Adh_Pro"/>
</dbReference>
<dbReference type="OrthoDB" id="6494728at2"/>
<dbReference type="eggNOG" id="COG3539">
    <property type="taxonomic scope" value="Bacteria"/>
</dbReference>
<evidence type="ECO:0000256" key="1">
    <source>
        <dbReference type="ARBA" id="ARBA00004561"/>
    </source>
</evidence>
<dbReference type="PANTHER" id="PTHR33420:SF3">
    <property type="entry name" value="FIMBRIAL SUBUNIT ELFA"/>
    <property type="match status" value="1"/>
</dbReference>
<keyword evidence="3 5" id="KW-0732">Signal</keyword>
<evidence type="ECO:0000256" key="4">
    <source>
        <dbReference type="ARBA" id="ARBA00023263"/>
    </source>
</evidence>
<keyword evidence="7" id="KW-1185">Reference proteome</keyword>
<dbReference type="InterPro" id="IPR039458">
    <property type="entry name" value="FimA-like"/>
</dbReference>
<reference evidence="6 7" key="1">
    <citation type="submission" date="2013-03" db="EMBL/GenBank/DDBJ databases">
        <authorList>
            <person name="Linke B."/>
        </authorList>
    </citation>
    <scope>NUCLEOTIDE SEQUENCE [LARGE SCALE GENOMIC DNA]</scope>
    <source>
        <strain evidence="6 7">B13</strain>
    </source>
</reference>
<feature type="chain" id="PRO_5001529961" evidence="5">
    <location>
        <begin position="30"/>
        <end position="189"/>
    </location>
</feature>
<comment type="subcellular location">
    <subcellularLocation>
        <location evidence="1">Fimbrium</location>
    </subcellularLocation>
</comment>
<dbReference type="KEGG" id="pkc:PKB_2050"/>
<proteinExistence type="inferred from homology"/>
<evidence type="ECO:0000313" key="6">
    <source>
        <dbReference type="EMBL" id="CDF83397.1"/>
    </source>
</evidence>
<dbReference type="Pfam" id="PF16970">
    <property type="entry name" value="FimA"/>
    <property type="match status" value="1"/>
</dbReference>
<dbReference type="HOGENOM" id="CLU_088965_2_0_6"/>
<evidence type="ECO:0000256" key="3">
    <source>
        <dbReference type="ARBA" id="ARBA00022729"/>
    </source>
</evidence>
<dbReference type="SUPFAM" id="SSF49401">
    <property type="entry name" value="Bacterial adhesins"/>
    <property type="match status" value="1"/>
</dbReference>
<evidence type="ECO:0000313" key="7">
    <source>
        <dbReference type="Proteomes" id="UP000025241"/>
    </source>
</evidence>
<dbReference type="InterPro" id="IPR008966">
    <property type="entry name" value="Adhesion_dom_sf"/>
</dbReference>
<dbReference type="EMBL" id="HG322950">
    <property type="protein sequence ID" value="CDF83397.1"/>
    <property type="molecule type" value="Genomic_DNA"/>
</dbReference>
<dbReference type="PANTHER" id="PTHR33420">
    <property type="entry name" value="FIMBRIAL SUBUNIT ELFA-RELATED"/>
    <property type="match status" value="1"/>
</dbReference>
<dbReference type="Gene3D" id="2.60.40.1090">
    <property type="entry name" value="Fimbrial-type adhesion domain"/>
    <property type="match status" value="1"/>
</dbReference>
<evidence type="ECO:0000256" key="5">
    <source>
        <dbReference type="SAM" id="SignalP"/>
    </source>
</evidence>
<accession>A0A024HFX0</accession>
<dbReference type="GO" id="GO:0009289">
    <property type="term" value="C:pilus"/>
    <property type="evidence" value="ECO:0007669"/>
    <property type="project" value="UniProtKB-SubCell"/>
</dbReference>
<dbReference type="InterPro" id="IPR036937">
    <property type="entry name" value="Adhesion_dom_fimbrial_sf"/>
</dbReference>
<gene>
    <name evidence="6" type="ORF">PKB_2050</name>
</gene>
<protein>
    <submittedName>
        <fullName evidence="6">Hypothetical secreted protein</fullName>
    </submittedName>
</protein>
<dbReference type="RefSeq" id="WP_043251346.1">
    <property type="nucleotide sequence ID" value="NZ_HG322950.1"/>
</dbReference>
<name>A0A024HFX0_PSEKB</name>
<sequence>MKVKGCVRRGLATSVLPLAALLSATSAHAVDGTVTITGSITDASCTIDIDGGTGGDYTLALPVVGISSFKSVGNSAGATQFNFNLSECTGTDTAPTKVRAHFEAINVDVSTGNLLNMAMINGASGIEVQIANADGQPIDLRDNKNNNYADIDAENGSATMSYVAQYVSVDPAVTAGTVNAQLMYSLEYL</sequence>
<organism evidence="6 7">
    <name type="scientific">Pseudomonas knackmussii (strain DSM 6978 / CCUG 54928 / LMG 23759 / B13)</name>
    <dbReference type="NCBI Taxonomy" id="1301098"/>
    <lineage>
        <taxon>Bacteria</taxon>
        <taxon>Pseudomonadati</taxon>
        <taxon>Pseudomonadota</taxon>
        <taxon>Gammaproteobacteria</taxon>
        <taxon>Pseudomonadales</taxon>
        <taxon>Pseudomonadaceae</taxon>
        <taxon>Pseudomonas</taxon>
    </lineage>
</organism>
<dbReference type="PATRIC" id="fig|1301098.3.peg.2041"/>
<comment type="similarity">
    <text evidence="2">Belongs to the fimbrial protein family.</text>
</comment>
<dbReference type="STRING" id="1301098.PKB_2050"/>
<dbReference type="AlphaFoldDB" id="A0A024HFX0"/>
<dbReference type="Proteomes" id="UP000025241">
    <property type="component" value="Chromosome I"/>
</dbReference>
<dbReference type="GO" id="GO:0043709">
    <property type="term" value="P:cell adhesion involved in single-species biofilm formation"/>
    <property type="evidence" value="ECO:0007669"/>
    <property type="project" value="TreeGrafter"/>
</dbReference>